<protein>
    <submittedName>
        <fullName evidence="1">Uncharacterized protein</fullName>
    </submittedName>
</protein>
<keyword evidence="2" id="KW-1185">Reference proteome</keyword>
<dbReference type="RefSeq" id="WP_218547168.1">
    <property type="nucleotide sequence ID" value="NZ_JAGSPD010000011.1"/>
</dbReference>
<reference evidence="1" key="1">
    <citation type="submission" date="2021-04" db="EMBL/GenBank/DDBJ databases">
        <authorList>
            <person name="Pira H."/>
            <person name="Risdian C."/>
            <person name="Wink J."/>
        </authorList>
    </citation>
    <scope>NUCLEOTIDE SEQUENCE</scope>
    <source>
        <strain evidence="1">WHY3</strain>
    </source>
</reference>
<accession>A0A9X1F9T9</accession>
<gene>
    <name evidence="1" type="ORF">KCG49_13305</name>
</gene>
<comment type="caution">
    <text evidence="1">The sequence shown here is derived from an EMBL/GenBank/DDBJ whole genome shotgun (WGS) entry which is preliminary data.</text>
</comment>
<dbReference type="EMBL" id="JAGSPD010000011">
    <property type="protein sequence ID" value="MBV7270167.1"/>
    <property type="molecule type" value="Genomic_DNA"/>
</dbReference>
<sequence>MGRLICSNHHESDIIQMSKILYKYYINKEKTNVIKLIFNVNDLGQFVYYFSVDDDIENIEKIKSINDFEKFFTRTSGDPGSCLKCFKSYLKFNNISIQEKKVNI</sequence>
<proteinExistence type="predicted"/>
<evidence type="ECO:0000313" key="1">
    <source>
        <dbReference type="EMBL" id="MBV7270167.1"/>
    </source>
</evidence>
<organism evidence="1 2">
    <name type="scientific">Winogradskyella luteola</name>
    <dbReference type="NCBI Taxonomy" id="2828330"/>
    <lineage>
        <taxon>Bacteria</taxon>
        <taxon>Pseudomonadati</taxon>
        <taxon>Bacteroidota</taxon>
        <taxon>Flavobacteriia</taxon>
        <taxon>Flavobacteriales</taxon>
        <taxon>Flavobacteriaceae</taxon>
        <taxon>Winogradskyella</taxon>
    </lineage>
</organism>
<name>A0A9X1F9T9_9FLAO</name>
<evidence type="ECO:0000313" key="2">
    <source>
        <dbReference type="Proteomes" id="UP001138894"/>
    </source>
</evidence>
<dbReference type="AlphaFoldDB" id="A0A9X1F9T9"/>
<dbReference type="Proteomes" id="UP001138894">
    <property type="component" value="Unassembled WGS sequence"/>
</dbReference>